<organism evidence="2 3">
    <name type="scientific">Streptococcus didelphis</name>
    <dbReference type="NCBI Taxonomy" id="102886"/>
    <lineage>
        <taxon>Bacteria</taxon>
        <taxon>Bacillati</taxon>
        <taxon>Bacillota</taxon>
        <taxon>Bacilli</taxon>
        <taxon>Lactobacillales</taxon>
        <taxon>Streptococcaceae</taxon>
        <taxon>Streptococcus</taxon>
    </lineage>
</organism>
<gene>
    <name evidence="2" type="ORF">N1496_02715</name>
</gene>
<accession>A0ABY9LJY7</accession>
<evidence type="ECO:0000313" key="2">
    <source>
        <dbReference type="EMBL" id="WMB28500.1"/>
    </source>
</evidence>
<reference evidence="3" key="1">
    <citation type="submission" date="2022-10" db="EMBL/GenBank/DDBJ databases">
        <title>Streptococcus didelphis as causative of fatal infections in opossums (Didelphis albiventris).</title>
        <authorList>
            <person name="Breyer G.M."/>
            <person name="Da Silva M.E.R.J."/>
            <person name="Siqueira F.M."/>
        </authorList>
    </citation>
    <scope>NUCLEOTIDE SEQUENCE [LARGE SCALE GENOMIC DNA]</scope>
    <source>
        <strain evidence="3">LBVP101/21</strain>
    </source>
</reference>
<dbReference type="EMBL" id="CP110509">
    <property type="protein sequence ID" value="WMB28500.1"/>
    <property type="molecule type" value="Genomic_DNA"/>
</dbReference>
<dbReference type="RefSeq" id="WP_306675915.1">
    <property type="nucleotide sequence ID" value="NZ_CP104407.1"/>
</dbReference>
<feature type="domain" description="Peptidase M16 N-terminal" evidence="1">
    <location>
        <begin position="26"/>
        <end position="122"/>
    </location>
</feature>
<protein>
    <submittedName>
        <fullName evidence="2">Insulinase family protein</fullName>
    </submittedName>
</protein>
<dbReference type="Pfam" id="PF00675">
    <property type="entry name" value="Peptidase_M16"/>
    <property type="match status" value="1"/>
</dbReference>
<proteinExistence type="predicted"/>
<evidence type="ECO:0000259" key="1">
    <source>
        <dbReference type="Pfam" id="PF00675"/>
    </source>
</evidence>
<evidence type="ECO:0000313" key="3">
    <source>
        <dbReference type="Proteomes" id="UP001238096"/>
    </source>
</evidence>
<dbReference type="Proteomes" id="UP001238096">
    <property type="component" value="Chromosome"/>
</dbReference>
<name>A0ABY9LJY7_9STRE</name>
<sequence>MNNTEIFNFQIKNSQFTYFSFLFVGGTSIEGDYLGLSHFLEHLILNSGGANSLNTYFDKIGSEIRGETSRDYIHIGGYCRRDDFENALNYCIQKIFSPIFTFDDFKKEKDIILLELNEYKKLFLRKEEKVFFKIVIGSMIL</sequence>
<dbReference type="InterPro" id="IPR011249">
    <property type="entry name" value="Metalloenz_LuxS/M16"/>
</dbReference>
<dbReference type="Gene3D" id="3.30.830.10">
    <property type="entry name" value="Metalloenzyme, LuxS/M16 peptidase-like"/>
    <property type="match status" value="1"/>
</dbReference>
<keyword evidence="3" id="KW-1185">Reference proteome</keyword>
<dbReference type="InterPro" id="IPR011765">
    <property type="entry name" value="Pept_M16_N"/>
</dbReference>
<dbReference type="SUPFAM" id="SSF63411">
    <property type="entry name" value="LuxS/MPP-like metallohydrolase"/>
    <property type="match status" value="1"/>
</dbReference>